<dbReference type="RefSeq" id="WP_321536181.1">
    <property type="nucleotide sequence ID" value="NZ_JARGDL010000013.1"/>
</dbReference>
<dbReference type="SUPFAM" id="SSF48695">
    <property type="entry name" value="Multiheme cytochromes"/>
    <property type="match status" value="1"/>
</dbReference>
<keyword evidence="1" id="KW-0812">Transmembrane</keyword>
<evidence type="ECO:0000313" key="4">
    <source>
        <dbReference type="Proteomes" id="UP001221302"/>
    </source>
</evidence>
<dbReference type="Proteomes" id="UP001221302">
    <property type="component" value="Unassembled WGS sequence"/>
</dbReference>
<feature type="transmembrane region" description="Helical" evidence="1">
    <location>
        <begin position="12"/>
        <end position="31"/>
    </location>
</feature>
<evidence type="ECO:0000259" key="2">
    <source>
        <dbReference type="Pfam" id="PF14522"/>
    </source>
</evidence>
<organism evidence="3 4">
    <name type="scientific">Stygiobacter electus</name>
    <dbReference type="NCBI Taxonomy" id="3032292"/>
    <lineage>
        <taxon>Bacteria</taxon>
        <taxon>Pseudomonadati</taxon>
        <taxon>Ignavibacteriota</taxon>
        <taxon>Ignavibacteria</taxon>
        <taxon>Ignavibacteriales</taxon>
        <taxon>Melioribacteraceae</taxon>
        <taxon>Stygiobacter</taxon>
    </lineage>
</organism>
<protein>
    <submittedName>
        <fullName evidence="3">Cytochrome c3 family protein</fullName>
    </submittedName>
</protein>
<comment type="caution">
    <text evidence="3">The sequence shown here is derived from an EMBL/GenBank/DDBJ whole genome shotgun (WGS) entry which is preliminary data.</text>
</comment>
<dbReference type="EMBL" id="JARGDL010000013">
    <property type="protein sequence ID" value="MDF1612410.1"/>
    <property type="molecule type" value="Genomic_DNA"/>
</dbReference>
<dbReference type="AlphaFoldDB" id="A0AAE3P1A1"/>
<feature type="domain" description="Cytochrome c7-like" evidence="2">
    <location>
        <begin position="123"/>
        <end position="189"/>
    </location>
</feature>
<reference evidence="3" key="1">
    <citation type="submission" date="2023-03" db="EMBL/GenBank/DDBJ databases">
        <title>Stygiobacter electus gen. nov., sp. nov., facultatively anaerobic thermotolerant bacterium of the class Ignavibacteria from a well of Yessentuki mineral water deposit.</title>
        <authorList>
            <person name="Podosokorskaya O.A."/>
            <person name="Elcheninov A.G."/>
            <person name="Petrova N.F."/>
            <person name="Zavarzina D.G."/>
            <person name="Kublanov I.V."/>
            <person name="Merkel A.Y."/>
        </authorList>
    </citation>
    <scope>NUCLEOTIDE SEQUENCE</scope>
    <source>
        <strain evidence="3">09-Me</strain>
    </source>
</reference>
<evidence type="ECO:0000256" key="1">
    <source>
        <dbReference type="SAM" id="Phobius"/>
    </source>
</evidence>
<dbReference type="CDD" id="cd08168">
    <property type="entry name" value="Cytochrom_C3"/>
    <property type="match status" value="1"/>
</dbReference>
<dbReference type="InterPro" id="IPR036280">
    <property type="entry name" value="Multihaem_cyt_sf"/>
</dbReference>
<dbReference type="PANTHER" id="PTHR39425:SF1">
    <property type="entry name" value="CYTOCHROME C7-LIKE DOMAIN-CONTAINING PROTEIN"/>
    <property type="match status" value="1"/>
</dbReference>
<dbReference type="Gene3D" id="3.90.10.10">
    <property type="entry name" value="Cytochrome C3"/>
    <property type="match status" value="2"/>
</dbReference>
<sequence length="189" mass="22001">MKRTVLDYALKIRLPLTLFVIAVSFILTFYISRAERDGVGYSPQQPIQYSHKLHAGQMNIDCKYCHIGTEKGRHALVPSVNICMNCHTLARKDRPEIIKLKKYYEEGTPIPWKRIHKVPDFTYFNHSVHVNKGIQCETCHGDVKQMEVVSQVKDWTMTACLDCHRQPEKFVPYIQNIKKGPENCWACHR</sequence>
<dbReference type="Pfam" id="PF14522">
    <property type="entry name" value="Cytochrome_C7"/>
    <property type="match status" value="1"/>
</dbReference>
<keyword evidence="4" id="KW-1185">Reference proteome</keyword>
<evidence type="ECO:0000313" key="3">
    <source>
        <dbReference type="EMBL" id="MDF1612410.1"/>
    </source>
</evidence>
<accession>A0AAE3P1A1</accession>
<dbReference type="PANTHER" id="PTHR39425">
    <property type="entry name" value="LIPOPROTEIN CYTOCHROME C"/>
    <property type="match status" value="1"/>
</dbReference>
<gene>
    <name evidence="3" type="ORF">P0M35_09625</name>
</gene>
<proteinExistence type="predicted"/>
<keyword evidence="1" id="KW-0472">Membrane</keyword>
<name>A0AAE3P1A1_9BACT</name>
<keyword evidence="1" id="KW-1133">Transmembrane helix</keyword>
<dbReference type="InterPro" id="IPR029467">
    <property type="entry name" value="Cyt_c7-like"/>
</dbReference>